<feature type="transmembrane region" description="Helical" evidence="6">
    <location>
        <begin position="379"/>
        <end position="400"/>
    </location>
</feature>
<evidence type="ECO:0000313" key="9">
    <source>
        <dbReference type="Proteomes" id="UP000460751"/>
    </source>
</evidence>
<comment type="subcellular location">
    <subcellularLocation>
        <location evidence="1">Cell membrane</location>
        <topology evidence="1">Multi-pass membrane protein</topology>
    </subcellularLocation>
</comment>
<dbReference type="InterPro" id="IPR020846">
    <property type="entry name" value="MFS_dom"/>
</dbReference>
<dbReference type="OrthoDB" id="1404228at2"/>
<dbReference type="InterPro" id="IPR011701">
    <property type="entry name" value="MFS"/>
</dbReference>
<proteinExistence type="predicted"/>
<keyword evidence="9" id="KW-1185">Reference proteome</keyword>
<evidence type="ECO:0000313" key="8">
    <source>
        <dbReference type="EMBL" id="MYL26111.1"/>
    </source>
</evidence>
<feature type="transmembrane region" description="Helical" evidence="6">
    <location>
        <begin position="83"/>
        <end position="105"/>
    </location>
</feature>
<organism evidence="8 9">
    <name type="scientific">Vreelandella halophila</name>
    <dbReference type="NCBI Taxonomy" id="86177"/>
    <lineage>
        <taxon>Bacteria</taxon>
        <taxon>Pseudomonadati</taxon>
        <taxon>Pseudomonadota</taxon>
        <taxon>Gammaproteobacteria</taxon>
        <taxon>Oceanospirillales</taxon>
        <taxon>Halomonadaceae</taxon>
        <taxon>Vreelandella</taxon>
    </lineage>
</organism>
<dbReference type="PANTHER" id="PTHR43124:SF3">
    <property type="entry name" value="CHLORAMPHENICOL EFFLUX PUMP RV0191"/>
    <property type="match status" value="1"/>
</dbReference>
<feature type="transmembrane region" description="Helical" evidence="6">
    <location>
        <begin position="227"/>
        <end position="250"/>
    </location>
</feature>
<feature type="transmembrane region" description="Helical" evidence="6">
    <location>
        <begin position="296"/>
        <end position="314"/>
    </location>
</feature>
<evidence type="ECO:0000256" key="4">
    <source>
        <dbReference type="ARBA" id="ARBA00022989"/>
    </source>
</evidence>
<feature type="transmembrane region" description="Helical" evidence="6">
    <location>
        <begin position="172"/>
        <end position="191"/>
    </location>
</feature>
<feature type="transmembrane region" description="Helical" evidence="6">
    <location>
        <begin position="53"/>
        <end position="71"/>
    </location>
</feature>
<keyword evidence="3 6" id="KW-0812">Transmembrane</keyword>
<feature type="transmembrane region" description="Helical" evidence="6">
    <location>
        <begin position="262"/>
        <end position="284"/>
    </location>
</feature>
<evidence type="ECO:0000256" key="6">
    <source>
        <dbReference type="SAM" id="Phobius"/>
    </source>
</evidence>
<dbReference type="PANTHER" id="PTHR43124">
    <property type="entry name" value="PURINE EFFLUX PUMP PBUE"/>
    <property type="match status" value="1"/>
</dbReference>
<dbReference type="Pfam" id="PF07690">
    <property type="entry name" value="MFS_1"/>
    <property type="match status" value="1"/>
</dbReference>
<feature type="transmembrane region" description="Helical" evidence="6">
    <location>
        <begin position="140"/>
        <end position="166"/>
    </location>
</feature>
<comment type="caution">
    <text evidence="8">The sequence shown here is derived from an EMBL/GenBank/DDBJ whole genome shotgun (WGS) entry which is preliminary data.</text>
</comment>
<keyword evidence="4 6" id="KW-1133">Transmembrane helix</keyword>
<dbReference type="InterPro" id="IPR050189">
    <property type="entry name" value="MFS_Efflux_Transporters"/>
</dbReference>
<dbReference type="RefSeq" id="WP_160898312.1">
    <property type="nucleotide sequence ID" value="NZ_WMEX01000002.1"/>
</dbReference>
<sequence length="409" mass="43194">MKLPLPRFIQTNPSLALFALLATALSGFGQTFFISIFGSSLRDTFELSNATYGTYYSLATLCSAIVLVRLGTIVDRWSLANTITLALGLLGASALMLGTAAHWLLLIPGFFLGRLGGQGMMTHIGFTAASRYFDRDRGKIMALTVSGLPLSEALLPAAGGLILAAWGWRSPWLLAAAFLFLLALPLMRWLALDARHPSEFRSHAHDDDDGASASGFTRRQALRDPGLYMALPGVLAVPFTVTAILFHQTAIAEIRGWSLEHIALAFSGYALGHFLMLFVAGPLVDRIGARRSLAMGLYPMVAGLVVMAMTHAVWTPFLYLALTGMSQGFAGTAGNALWPERYGVAHIGSIRSLAQAAMVLSTSASPALAGLALDAGMTPAGLGLTLAGATVAASMLLLLVPDTPRSSAS</sequence>
<evidence type="ECO:0000256" key="3">
    <source>
        <dbReference type="ARBA" id="ARBA00022692"/>
    </source>
</evidence>
<gene>
    <name evidence="8" type="ORF">GLW01_04815</name>
</gene>
<dbReference type="Proteomes" id="UP000460751">
    <property type="component" value="Unassembled WGS sequence"/>
</dbReference>
<dbReference type="AlphaFoldDB" id="A0A9X5B408"/>
<name>A0A9X5B408_9GAMM</name>
<keyword evidence="5 6" id="KW-0472">Membrane</keyword>
<dbReference type="EMBL" id="WMEX01000002">
    <property type="protein sequence ID" value="MYL26111.1"/>
    <property type="molecule type" value="Genomic_DNA"/>
</dbReference>
<dbReference type="Gene3D" id="1.20.1250.20">
    <property type="entry name" value="MFS general substrate transporter like domains"/>
    <property type="match status" value="2"/>
</dbReference>
<evidence type="ECO:0000256" key="5">
    <source>
        <dbReference type="ARBA" id="ARBA00023136"/>
    </source>
</evidence>
<evidence type="ECO:0000256" key="1">
    <source>
        <dbReference type="ARBA" id="ARBA00004651"/>
    </source>
</evidence>
<dbReference type="GO" id="GO:0005886">
    <property type="term" value="C:plasma membrane"/>
    <property type="evidence" value="ECO:0007669"/>
    <property type="project" value="UniProtKB-SubCell"/>
</dbReference>
<dbReference type="GO" id="GO:0022857">
    <property type="term" value="F:transmembrane transporter activity"/>
    <property type="evidence" value="ECO:0007669"/>
    <property type="project" value="InterPro"/>
</dbReference>
<reference evidence="8 9" key="1">
    <citation type="submission" date="2019-11" db="EMBL/GenBank/DDBJ databases">
        <title>Genome sequences of 17 halophilic strains isolated from different environments.</title>
        <authorList>
            <person name="Furrow R.E."/>
        </authorList>
    </citation>
    <scope>NUCLEOTIDE SEQUENCE [LARGE SCALE GENOMIC DNA]</scope>
    <source>
        <strain evidence="8 9">22507_15_FS</strain>
    </source>
</reference>
<protein>
    <submittedName>
        <fullName evidence="8">MFS transporter</fullName>
    </submittedName>
</protein>
<accession>A0A9X5B408</accession>
<feature type="transmembrane region" description="Helical" evidence="6">
    <location>
        <begin position="111"/>
        <end position="133"/>
    </location>
</feature>
<feature type="domain" description="Major facilitator superfamily (MFS) profile" evidence="7">
    <location>
        <begin position="15"/>
        <end position="405"/>
    </location>
</feature>
<dbReference type="PROSITE" id="PS50850">
    <property type="entry name" value="MFS"/>
    <property type="match status" value="1"/>
</dbReference>
<evidence type="ECO:0000259" key="7">
    <source>
        <dbReference type="PROSITE" id="PS50850"/>
    </source>
</evidence>
<keyword evidence="2" id="KW-1003">Cell membrane</keyword>
<evidence type="ECO:0000256" key="2">
    <source>
        <dbReference type="ARBA" id="ARBA00022475"/>
    </source>
</evidence>
<dbReference type="SUPFAM" id="SSF103473">
    <property type="entry name" value="MFS general substrate transporter"/>
    <property type="match status" value="1"/>
</dbReference>
<dbReference type="InterPro" id="IPR036259">
    <property type="entry name" value="MFS_trans_sf"/>
</dbReference>